<proteinExistence type="predicted"/>
<comment type="caution">
    <text evidence="1">The sequence shown here is derived from an EMBL/GenBank/DDBJ whole genome shotgun (WGS) entry which is preliminary data.</text>
</comment>
<accession>A0A2W7KB32</accession>
<keyword evidence="1" id="KW-0808">Transferase</keyword>
<evidence type="ECO:0000313" key="1">
    <source>
        <dbReference type="EMBL" id="PZW44810.1"/>
    </source>
</evidence>
<dbReference type="EMBL" id="QKYU01000014">
    <property type="protein sequence ID" value="PZW44810.1"/>
    <property type="molecule type" value="Genomic_DNA"/>
</dbReference>
<gene>
    <name evidence="1" type="ORF">C8P66_114100</name>
</gene>
<dbReference type="GO" id="GO:0016740">
    <property type="term" value="F:transferase activity"/>
    <property type="evidence" value="ECO:0007669"/>
    <property type="project" value="UniProtKB-KW"/>
</dbReference>
<keyword evidence="2" id="KW-1185">Reference proteome</keyword>
<dbReference type="AlphaFoldDB" id="A0A2W7KB32"/>
<organism evidence="1 2">
    <name type="scientific">Humitalea rosea</name>
    <dbReference type="NCBI Taxonomy" id="990373"/>
    <lineage>
        <taxon>Bacteria</taxon>
        <taxon>Pseudomonadati</taxon>
        <taxon>Pseudomonadota</taxon>
        <taxon>Alphaproteobacteria</taxon>
        <taxon>Acetobacterales</taxon>
        <taxon>Roseomonadaceae</taxon>
        <taxon>Humitalea</taxon>
    </lineage>
</organism>
<reference evidence="1 2" key="1">
    <citation type="submission" date="2018-06" db="EMBL/GenBank/DDBJ databases">
        <title>Genomic Encyclopedia of Archaeal and Bacterial Type Strains, Phase II (KMG-II): from individual species to whole genera.</title>
        <authorList>
            <person name="Goeker M."/>
        </authorList>
    </citation>
    <scope>NUCLEOTIDE SEQUENCE [LARGE SCALE GENOMIC DNA]</scope>
    <source>
        <strain evidence="1 2">DSM 24525</strain>
    </source>
</reference>
<sequence>MGEGSGHPDSMRTAFLGSYGFGNLGDELCLIEAMQSFPSTEAQAFSTGAEWTMRCAPGLSGCFRTGDAMMEFTPERVVLGGGHVGTVEAFAAFLPWMNRAAEAGAELHIHNIGVSSAVLDDRIGEDSHAALRRLTSFTVRDPASAVSVAAWGLPVRPGLSRFPERALVPDRSIATAMLPTGRPLLGISIIPYPLMDRCLRVDAARVRALLLPFTGHVVVPIVSTIHRDTGDEDDATGFRRFADRFLDGWDMALTEMLDPVWWQANMTPARLRGVIGRLDTLISQRKHNVIHGIGAGIRTIGLHPAEDNSVPRTMVAVADNLPRGSTCIGLRHQ</sequence>
<protein>
    <submittedName>
        <fullName evidence="1">Polysaccharide pyruvyl transferase WcaK-like protein</fullName>
    </submittedName>
</protein>
<name>A0A2W7KB32_9PROT</name>
<evidence type="ECO:0000313" key="2">
    <source>
        <dbReference type="Proteomes" id="UP000249688"/>
    </source>
</evidence>
<dbReference type="Proteomes" id="UP000249688">
    <property type="component" value="Unassembled WGS sequence"/>
</dbReference>